<gene>
    <name evidence="1" type="ORF">SAMN05421835_14221</name>
</gene>
<keyword evidence="2" id="KW-1185">Reference proteome</keyword>
<accession>A0A1I4D6U4</accession>
<dbReference type="AlphaFoldDB" id="A0A1I4D6U4"/>
<organism evidence="1 2">
    <name type="scientific">Amycolatopsis sacchari</name>
    <dbReference type="NCBI Taxonomy" id="115433"/>
    <lineage>
        <taxon>Bacteria</taxon>
        <taxon>Bacillati</taxon>
        <taxon>Actinomycetota</taxon>
        <taxon>Actinomycetes</taxon>
        <taxon>Pseudonocardiales</taxon>
        <taxon>Pseudonocardiaceae</taxon>
        <taxon>Amycolatopsis</taxon>
    </lineage>
</organism>
<name>A0A1I4D6U4_9PSEU</name>
<evidence type="ECO:0000313" key="1">
    <source>
        <dbReference type="EMBL" id="SFK89298.1"/>
    </source>
</evidence>
<reference evidence="1 2" key="1">
    <citation type="submission" date="2016-10" db="EMBL/GenBank/DDBJ databases">
        <authorList>
            <person name="de Groot N.N."/>
        </authorList>
    </citation>
    <scope>NUCLEOTIDE SEQUENCE [LARGE SCALE GENOMIC DNA]</scope>
    <source>
        <strain evidence="1 2">DSM 44468</strain>
    </source>
</reference>
<proteinExistence type="predicted"/>
<dbReference type="EMBL" id="FORP01000042">
    <property type="protein sequence ID" value="SFK89298.1"/>
    <property type="molecule type" value="Genomic_DNA"/>
</dbReference>
<dbReference type="STRING" id="115433.SAMN05421835_14221"/>
<evidence type="ECO:0000313" key="2">
    <source>
        <dbReference type="Proteomes" id="UP000199025"/>
    </source>
</evidence>
<sequence>MTPVKRQRLPHSVREAIEKFESLPAIAIWRDFPHITQGELRLTFEAGWDPESMSRAFARTLLERQVDGEVFLTYGDESTRHSAGGDHWWVRIVLPDQRELNIDWTARQFYNLEQPHSPQHQDLPCPLVWQSDQPGEPVHPVTGTYLLLKSQQVGVNDSCGDVRDGRTGLPRVLSSRCSTCIFRPGNPMHLDPSQLDQMVLEALARGSWIVCHDTLPATGKPVGAQAICRGFWDVHGPDSLGCRITAALGGPIYAPPPTEDDSPVS</sequence>
<dbReference type="Proteomes" id="UP000199025">
    <property type="component" value="Unassembled WGS sequence"/>
</dbReference>
<protein>
    <submittedName>
        <fullName evidence="1">Uncharacterized protein</fullName>
    </submittedName>
</protein>